<accession>A0A0N5CZK0</accession>
<evidence type="ECO:0000313" key="3">
    <source>
        <dbReference type="WBParaSite" id="TCLT_0000592101-mRNA-1"/>
    </source>
</evidence>
<protein>
    <submittedName>
        <fullName evidence="3">Deltamethrin resistance protein prag01 domain-containing protein</fullName>
    </submittedName>
</protein>
<evidence type="ECO:0000313" key="1">
    <source>
        <dbReference type="EMBL" id="VDN03205.1"/>
    </source>
</evidence>
<gene>
    <name evidence="1" type="ORF">TCLT_LOCUS5910</name>
</gene>
<evidence type="ECO:0000313" key="2">
    <source>
        <dbReference type="Proteomes" id="UP000276776"/>
    </source>
</evidence>
<name>A0A0N5CZK0_THECL</name>
<dbReference type="WBParaSite" id="TCLT_0000592101-mRNA-1">
    <property type="protein sequence ID" value="TCLT_0000592101-mRNA-1"/>
    <property type="gene ID" value="TCLT_0000592101"/>
</dbReference>
<sequence length="116" mass="13237">MFRRLPTCSWSLKSKINGIFHNCNFATANSSQRPINYDTLSMRDPQPVSQKYIRVGVATITFIIGLRLISALINRENDEGFSSALKSNAFSWPQHYNIFLPRNRLDVNEEDDEIGG</sequence>
<proteinExistence type="predicted"/>
<dbReference type="AlphaFoldDB" id="A0A0N5CZK0"/>
<dbReference type="OrthoDB" id="5810436at2759"/>
<reference evidence="1 2" key="2">
    <citation type="submission" date="2018-11" db="EMBL/GenBank/DDBJ databases">
        <authorList>
            <consortium name="Pathogen Informatics"/>
        </authorList>
    </citation>
    <scope>NUCLEOTIDE SEQUENCE [LARGE SCALE GENOMIC DNA]</scope>
</reference>
<reference evidence="3" key="1">
    <citation type="submission" date="2017-02" db="UniProtKB">
        <authorList>
            <consortium name="WormBaseParasite"/>
        </authorList>
    </citation>
    <scope>IDENTIFICATION</scope>
</reference>
<dbReference type="Proteomes" id="UP000276776">
    <property type="component" value="Unassembled WGS sequence"/>
</dbReference>
<keyword evidence="2" id="KW-1185">Reference proteome</keyword>
<dbReference type="EMBL" id="UYYF01004372">
    <property type="protein sequence ID" value="VDN03205.1"/>
    <property type="molecule type" value="Genomic_DNA"/>
</dbReference>
<organism evidence="3">
    <name type="scientific">Thelazia callipaeda</name>
    <name type="common">Oriental eyeworm</name>
    <name type="synonym">Parasitic nematode</name>
    <dbReference type="NCBI Taxonomy" id="103827"/>
    <lineage>
        <taxon>Eukaryota</taxon>
        <taxon>Metazoa</taxon>
        <taxon>Ecdysozoa</taxon>
        <taxon>Nematoda</taxon>
        <taxon>Chromadorea</taxon>
        <taxon>Rhabditida</taxon>
        <taxon>Spirurina</taxon>
        <taxon>Spiruromorpha</taxon>
        <taxon>Thelazioidea</taxon>
        <taxon>Thelaziidae</taxon>
        <taxon>Thelazia</taxon>
    </lineage>
</organism>